<dbReference type="AlphaFoldDB" id="A0A4Y7XA80"/>
<sequence length="85" mass="10172">MIEASTVELQAYAKAMLYELEMSEQQRLKQKVIPPWISVKRLYARIEQGLQCNRDEVASLLLPYWNQGCIERRPTNRYIRLIRYP</sequence>
<comment type="caution">
    <text evidence="1">The sequence shown here is derived from an EMBL/GenBank/DDBJ whole genome shotgun (WGS) entry which is preliminary data.</text>
</comment>
<dbReference type="STRING" id="1120977.GCA_000619845_01506"/>
<proteinExistence type="predicted"/>
<keyword evidence="2" id="KW-1185">Reference proteome</keyword>
<name>A0A4Y7XA80_9GAMM</name>
<organism evidence="1 2">
    <name type="scientific">Alkanindiges illinoisensis</name>
    <dbReference type="NCBI Taxonomy" id="197183"/>
    <lineage>
        <taxon>Bacteria</taxon>
        <taxon>Pseudomonadati</taxon>
        <taxon>Pseudomonadota</taxon>
        <taxon>Gammaproteobacteria</taxon>
        <taxon>Moraxellales</taxon>
        <taxon>Moraxellaceae</taxon>
        <taxon>Alkanindiges</taxon>
    </lineage>
</organism>
<evidence type="ECO:0000313" key="1">
    <source>
        <dbReference type="EMBL" id="TEU23339.1"/>
    </source>
</evidence>
<evidence type="ECO:0000313" key="2">
    <source>
        <dbReference type="Proteomes" id="UP000297834"/>
    </source>
</evidence>
<dbReference type="EMBL" id="SNTY01000085">
    <property type="protein sequence ID" value="TEU23339.1"/>
    <property type="molecule type" value="Genomic_DNA"/>
</dbReference>
<accession>A0A4Y7XA80</accession>
<protein>
    <submittedName>
        <fullName evidence="1">Uncharacterized protein</fullName>
    </submittedName>
</protein>
<reference evidence="1 2" key="1">
    <citation type="submission" date="2019-03" db="EMBL/GenBank/DDBJ databases">
        <title>Alkanindiges illinoisensis: a potential pathogenic isolated from ascites of a gastric cancer patient with abdominal metastasis.</title>
        <authorList>
            <person name="Hu X."/>
            <person name="Yang B."/>
            <person name="Yan X."/>
            <person name="Lin L."/>
            <person name="Zhao H."/>
            <person name="Zhou F."/>
            <person name="Su B."/>
            <person name="Chen J."/>
            <person name="Rui Y."/>
            <person name="Wang Q."/>
            <person name="Zheng L."/>
        </authorList>
    </citation>
    <scope>NUCLEOTIDE SEQUENCE [LARGE SCALE GENOMIC DNA]</scope>
    <source>
        <strain evidence="1 2">NFYY 23406</strain>
    </source>
</reference>
<dbReference type="Proteomes" id="UP000297834">
    <property type="component" value="Unassembled WGS sequence"/>
</dbReference>
<gene>
    <name evidence="1" type="ORF">E2B99_13550</name>
</gene>
<dbReference type="RefSeq" id="WP_134245742.1">
    <property type="nucleotide sequence ID" value="NZ_SNTY01000085.1"/>
</dbReference>
<dbReference type="OrthoDB" id="9843560at2"/>